<dbReference type="AlphaFoldDB" id="A0A8J3FSS2"/>
<proteinExistence type="predicted"/>
<evidence type="ECO:0000256" key="1">
    <source>
        <dbReference type="SAM" id="MobiDB-lite"/>
    </source>
</evidence>
<evidence type="ECO:0000313" key="3">
    <source>
        <dbReference type="Proteomes" id="UP000637578"/>
    </source>
</evidence>
<sequence length="61" mass="6121">MVPPVPAAEPAVRRARSVPAPERVPAPRAVAAGPPARVGGAGQQDTDNGDGNAPQDSQEGR</sequence>
<gene>
    <name evidence="2" type="ORF">GCM10012275_10940</name>
</gene>
<organism evidence="2 3">
    <name type="scientific">Longimycelium tulufanense</name>
    <dbReference type="NCBI Taxonomy" id="907463"/>
    <lineage>
        <taxon>Bacteria</taxon>
        <taxon>Bacillati</taxon>
        <taxon>Actinomycetota</taxon>
        <taxon>Actinomycetes</taxon>
        <taxon>Pseudonocardiales</taxon>
        <taxon>Pseudonocardiaceae</taxon>
        <taxon>Longimycelium</taxon>
    </lineage>
</organism>
<dbReference type="EMBL" id="BMMK01000003">
    <property type="protein sequence ID" value="GGM41792.1"/>
    <property type="molecule type" value="Genomic_DNA"/>
</dbReference>
<evidence type="ECO:0000313" key="2">
    <source>
        <dbReference type="EMBL" id="GGM41792.1"/>
    </source>
</evidence>
<accession>A0A8J3FSS2</accession>
<feature type="compositionally biased region" description="Low complexity" evidence="1">
    <location>
        <begin position="17"/>
        <end position="38"/>
    </location>
</feature>
<feature type="region of interest" description="Disordered" evidence="1">
    <location>
        <begin position="1"/>
        <end position="61"/>
    </location>
</feature>
<reference evidence="2" key="1">
    <citation type="journal article" date="2014" name="Int. J. Syst. Evol. Microbiol.">
        <title>Complete genome sequence of Corynebacterium casei LMG S-19264T (=DSM 44701T), isolated from a smear-ripened cheese.</title>
        <authorList>
            <consortium name="US DOE Joint Genome Institute (JGI-PGF)"/>
            <person name="Walter F."/>
            <person name="Albersmeier A."/>
            <person name="Kalinowski J."/>
            <person name="Ruckert C."/>
        </authorList>
    </citation>
    <scope>NUCLEOTIDE SEQUENCE</scope>
    <source>
        <strain evidence="2">CGMCC 4.5737</strain>
    </source>
</reference>
<reference evidence="2" key="2">
    <citation type="submission" date="2020-09" db="EMBL/GenBank/DDBJ databases">
        <authorList>
            <person name="Sun Q."/>
            <person name="Zhou Y."/>
        </authorList>
    </citation>
    <scope>NUCLEOTIDE SEQUENCE</scope>
    <source>
        <strain evidence="2">CGMCC 4.5737</strain>
    </source>
</reference>
<dbReference type="Proteomes" id="UP000637578">
    <property type="component" value="Unassembled WGS sequence"/>
</dbReference>
<protein>
    <submittedName>
        <fullName evidence="2">Uncharacterized protein</fullName>
    </submittedName>
</protein>
<comment type="caution">
    <text evidence="2">The sequence shown here is derived from an EMBL/GenBank/DDBJ whole genome shotgun (WGS) entry which is preliminary data.</text>
</comment>
<keyword evidence="3" id="KW-1185">Reference proteome</keyword>
<name>A0A8J3FSS2_9PSEU</name>